<reference evidence="1 2" key="1">
    <citation type="submission" date="2023-02" db="EMBL/GenBank/DDBJ databases">
        <title>Microbacterium betulae sp. nov., isolated from birch wood.</title>
        <authorList>
            <person name="Pasciak M."/>
            <person name="Pawlik K.J."/>
            <person name="Martynowski D."/>
            <person name="Laczmanski L."/>
            <person name="Ciekot J."/>
            <person name="Szponar B."/>
            <person name="Wojcik-Fatla A."/>
            <person name="Mackiewicz B."/>
            <person name="Farian E."/>
            <person name="Cholewa G."/>
            <person name="Cholewa A."/>
            <person name="Dutkiewicz J."/>
        </authorList>
    </citation>
    <scope>NUCLEOTIDE SEQUENCE [LARGE SCALE GENOMIC DNA]</scope>
    <source>
        <strain evidence="1 2">AB</strain>
    </source>
</reference>
<proteinExistence type="predicted"/>
<dbReference type="InterPro" id="IPR029068">
    <property type="entry name" value="Glyas_Bleomycin-R_OHBP_Dase"/>
</dbReference>
<gene>
    <name evidence="1" type="ORF">N8K70_16675</name>
</gene>
<keyword evidence="2" id="KW-1185">Reference proteome</keyword>
<evidence type="ECO:0000313" key="2">
    <source>
        <dbReference type="Proteomes" id="UP001305498"/>
    </source>
</evidence>
<organism evidence="1 2">
    <name type="scientific">Microbacterium betulae</name>
    <dbReference type="NCBI Taxonomy" id="2981139"/>
    <lineage>
        <taxon>Bacteria</taxon>
        <taxon>Bacillati</taxon>
        <taxon>Actinomycetota</taxon>
        <taxon>Actinomycetes</taxon>
        <taxon>Micrococcales</taxon>
        <taxon>Microbacteriaceae</taxon>
        <taxon>Microbacterium</taxon>
    </lineage>
</organism>
<evidence type="ECO:0008006" key="3">
    <source>
        <dbReference type="Google" id="ProtNLM"/>
    </source>
</evidence>
<protein>
    <recommendedName>
        <fullName evidence="3">VOC domain-containing protein</fullName>
    </recommendedName>
</protein>
<dbReference type="AlphaFoldDB" id="A0AA97I6D5"/>
<accession>A0AA97I6D5</accession>
<dbReference type="RefSeq" id="WP_317139478.1">
    <property type="nucleotide sequence ID" value="NZ_CP118157.1"/>
</dbReference>
<dbReference type="KEGG" id="mbet:N8K70_16675"/>
<evidence type="ECO:0000313" key="1">
    <source>
        <dbReference type="EMBL" id="WOF23007.1"/>
    </source>
</evidence>
<dbReference type="Proteomes" id="UP001305498">
    <property type="component" value="Chromosome"/>
</dbReference>
<dbReference type="EMBL" id="CP118157">
    <property type="protein sequence ID" value="WOF23007.1"/>
    <property type="molecule type" value="Genomic_DNA"/>
</dbReference>
<dbReference type="SUPFAM" id="SSF54593">
    <property type="entry name" value="Glyoxalase/Bleomycin resistance protein/Dihydroxybiphenyl dioxygenase"/>
    <property type="match status" value="1"/>
</dbReference>
<name>A0AA97I6D5_9MICO</name>
<sequence length="233" mass="24683">MTVTIQQILFTAKTTEWHRLAGALGLTPPSEPTPEWAEFDGDGVLAIHHASGEHPAGQVDVHLLVDDLDAAERAASGFDVSRGALDGVGEILTVRAASGIAVTVSAGGRVTRPGELAVLPIWFQPDLDEPHRILEALGLRPRIVSDRGGWVELVAGGGGLVALHHGDEPLIGLSFLAPGDLDALAARLRDAGFDPAVIDESYGRTVRVPDPDRGDEVWINGAQDDLYGYSRVE</sequence>